<dbReference type="InterPro" id="IPR012255">
    <property type="entry name" value="ETF_b"/>
</dbReference>
<protein>
    <recommendedName>
        <fullName evidence="4">Electron transfer flavoprotein alpha/beta-subunit N-terminal domain-containing protein</fullName>
    </recommendedName>
</protein>
<dbReference type="PIRSF" id="PIRSF000090">
    <property type="entry name" value="Beta-ETF"/>
    <property type="match status" value="1"/>
</dbReference>
<dbReference type="Gene3D" id="3.40.50.620">
    <property type="entry name" value="HUPs"/>
    <property type="match status" value="1"/>
</dbReference>
<proteinExistence type="inferred from homology"/>
<evidence type="ECO:0000313" key="5">
    <source>
        <dbReference type="EMBL" id="SVC05095.1"/>
    </source>
</evidence>
<dbReference type="PANTHER" id="PTHR21294:SF8">
    <property type="entry name" value="ELECTRON TRANSFER FLAVOPROTEIN SUBUNIT BETA"/>
    <property type="match status" value="1"/>
</dbReference>
<dbReference type="Pfam" id="PF01012">
    <property type="entry name" value="ETF"/>
    <property type="match status" value="1"/>
</dbReference>
<keyword evidence="2" id="KW-0813">Transport</keyword>
<gene>
    <name evidence="5" type="ORF">METZ01_LOCUS257949</name>
</gene>
<organism evidence="5">
    <name type="scientific">marine metagenome</name>
    <dbReference type="NCBI Taxonomy" id="408172"/>
    <lineage>
        <taxon>unclassified sequences</taxon>
        <taxon>metagenomes</taxon>
        <taxon>ecological metagenomes</taxon>
    </lineage>
</organism>
<accession>A0A382J0I5</accession>
<sequence>MFINGVPVGGMFTLGSGGGKMPDIAVLIKRVPDTNAQILVSGDRVDLSNVKWVMSPYDEYALEAAMMHKEAVGGSVTAITLGDADCDKVLKDAKAIGVDRIIRIWEDSWSELDSNQTQIALASAVQETSAEIVYCGKSAADTGAASTGPGVAERLGWASASNILGLEFEDSGIEVIVPAASGNARTGVSLPAVISCDRGFCKPRKPNVKGIMMAKRAQVEVLSADIPASGINIVSHTPPPQKAPGQTFDGAANVPTVVTALRNDANVI</sequence>
<evidence type="ECO:0000256" key="1">
    <source>
        <dbReference type="ARBA" id="ARBA00007557"/>
    </source>
</evidence>
<evidence type="ECO:0000256" key="3">
    <source>
        <dbReference type="ARBA" id="ARBA00022982"/>
    </source>
</evidence>
<evidence type="ECO:0000259" key="4">
    <source>
        <dbReference type="SMART" id="SM00893"/>
    </source>
</evidence>
<dbReference type="SMART" id="SM00893">
    <property type="entry name" value="ETF"/>
    <property type="match status" value="1"/>
</dbReference>
<comment type="similarity">
    <text evidence="1">Belongs to the ETF beta-subunit/FixA family.</text>
</comment>
<dbReference type="InterPro" id="IPR014729">
    <property type="entry name" value="Rossmann-like_a/b/a_fold"/>
</dbReference>
<feature type="domain" description="Electron transfer flavoprotein alpha/beta-subunit N-terminal" evidence="4">
    <location>
        <begin position="42"/>
        <end position="231"/>
    </location>
</feature>
<evidence type="ECO:0000256" key="2">
    <source>
        <dbReference type="ARBA" id="ARBA00022448"/>
    </source>
</evidence>
<name>A0A382J0I5_9ZZZZ</name>
<dbReference type="AlphaFoldDB" id="A0A382J0I5"/>
<dbReference type="GO" id="GO:0009055">
    <property type="term" value="F:electron transfer activity"/>
    <property type="evidence" value="ECO:0007669"/>
    <property type="project" value="InterPro"/>
</dbReference>
<dbReference type="SUPFAM" id="SSF52402">
    <property type="entry name" value="Adenine nucleotide alpha hydrolases-like"/>
    <property type="match status" value="1"/>
</dbReference>
<dbReference type="PANTHER" id="PTHR21294">
    <property type="entry name" value="ELECTRON TRANSFER FLAVOPROTEIN BETA-SUBUNIT"/>
    <property type="match status" value="1"/>
</dbReference>
<reference evidence="5" key="1">
    <citation type="submission" date="2018-05" db="EMBL/GenBank/DDBJ databases">
        <authorList>
            <person name="Lanie J.A."/>
            <person name="Ng W.-L."/>
            <person name="Kazmierczak K.M."/>
            <person name="Andrzejewski T.M."/>
            <person name="Davidsen T.M."/>
            <person name="Wayne K.J."/>
            <person name="Tettelin H."/>
            <person name="Glass J.I."/>
            <person name="Rusch D."/>
            <person name="Podicherti R."/>
            <person name="Tsui H.-C.T."/>
            <person name="Winkler M.E."/>
        </authorList>
    </citation>
    <scope>NUCLEOTIDE SEQUENCE</scope>
</reference>
<keyword evidence="3" id="KW-0249">Electron transport</keyword>
<dbReference type="EMBL" id="UINC01070726">
    <property type="protein sequence ID" value="SVC05095.1"/>
    <property type="molecule type" value="Genomic_DNA"/>
</dbReference>
<dbReference type="InterPro" id="IPR014730">
    <property type="entry name" value="ETF_a/b_N"/>
</dbReference>